<evidence type="ECO:0000313" key="1">
    <source>
        <dbReference type="EMBL" id="KAH6933308.1"/>
    </source>
</evidence>
<keyword evidence="2" id="KW-1185">Reference proteome</keyword>
<gene>
    <name evidence="1" type="ORF">HPB50_014135</name>
</gene>
<sequence>MDRRPPHLCRNQAGNISRLPSHDSQDSQAACRAFATGDLPDALYRALTKHLDAHPSLRVRIQWIPGHSGIRGNEVAHAMSRARLDEMRNNRRVYPDLPHSMTRREAALVRRAQTHSLMTPHIDHYVQGKDGSPSCVACGGFPDNAHVLWNCPGARAAMGESLKHMPTKLRPATLEEWLAGSPDIMKALLGRLTLLGLSEG</sequence>
<name>A0ACB7SF07_HYAAI</name>
<reference evidence="1" key="1">
    <citation type="submission" date="2020-05" db="EMBL/GenBank/DDBJ databases">
        <title>Large-scale comparative analyses of tick genomes elucidate their genetic diversity and vector capacities.</title>
        <authorList>
            <person name="Jia N."/>
            <person name="Wang J."/>
            <person name="Shi W."/>
            <person name="Du L."/>
            <person name="Sun Y."/>
            <person name="Zhan W."/>
            <person name="Jiang J."/>
            <person name="Wang Q."/>
            <person name="Zhang B."/>
            <person name="Ji P."/>
            <person name="Sakyi L.B."/>
            <person name="Cui X."/>
            <person name="Yuan T."/>
            <person name="Jiang B."/>
            <person name="Yang W."/>
            <person name="Lam T.T.-Y."/>
            <person name="Chang Q."/>
            <person name="Ding S."/>
            <person name="Wang X."/>
            <person name="Zhu J."/>
            <person name="Ruan X."/>
            <person name="Zhao L."/>
            <person name="Wei J."/>
            <person name="Que T."/>
            <person name="Du C."/>
            <person name="Cheng J."/>
            <person name="Dai P."/>
            <person name="Han X."/>
            <person name="Huang E."/>
            <person name="Gao Y."/>
            <person name="Liu J."/>
            <person name="Shao H."/>
            <person name="Ye R."/>
            <person name="Li L."/>
            <person name="Wei W."/>
            <person name="Wang X."/>
            <person name="Wang C."/>
            <person name="Yang T."/>
            <person name="Huo Q."/>
            <person name="Li W."/>
            <person name="Guo W."/>
            <person name="Chen H."/>
            <person name="Zhou L."/>
            <person name="Ni X."/>
            <person name="Tian J."/>
            <person name="Zhou Y."/>
            <person name="Sheng Y."/>
            <person name="Liu T."/>
            <person name="Pan Y."/>
            <person name="Xia L."/>
            <person name="Li J."/>
            <person name="Zhao F."/>
            <person name="Cao W."/>
        </authorList>
    </citation>
    <scope>NUCLEOTIDE SEQUENCE</scope>
    <source>
        <strain evidence="1">Hyas-2018</strain>
    </source>
</reference>
<dbReference type="EMBL" id="CM023484">
    <property type="protein sequence ID" value="KAH6933308.1"/>
    <property type="molecule type" value="Genomic_DNA"/>
</dbReference>
<evidence type="ECO:0000313" key="2">
    <source>
        <dbReference type="Proteomes" id="UP000821845"/>
    </source>
</evidence>
<accession>A0ACB7SF07</accession>
<proteinExistence type="predicted"/>
<protein>
    <submittedName>
        <fullName evidence="1">Uncharacterized protein</fullName>
    </submittedName>
</protein>
<organism evidence="1 2">
    <name type="scientific">Hyalomma asiaticum</name>
    <name type="common">Tick</name>
    <dbReference type="NCBI Taxonomy" id="266040"/>
    <lineage>
        <taxon>Eukaryota</taxon>
        <taxon>Metazoa</taxon>
        <taxon>Ecdysozoa</taxon>
        <taxon>Arthropoda</taxon>
        <taxon>Chelicerata</taxon>
        <taxon>Arachnida</taxon>
        <taxon>Acari</taxon>
        <taxon>Parasitiformes</taxon>
        <taxon>Ixodida</taxon>
        <taxon>Ixodoidea</taxon>
        <taxon>Ixodidae</taxon>
        <taxon>Hyalomminae</taxon>
        <taxon>Hyalomma</taxon>
    </lineage>
</organism>
<dbReference type="Proteomes" id="UP000821845">
    <property type="component" value="Chromosome 4"/>
</dbReference>
<comment type="caution">
    <text evidence="1">The sequence shown here is derived from an EMBL/GenBank/DDBJ whole genome shotgun (WGS) entry which is preliminary data.</text>
</comment>